<dbReference type="AlphaFoldDB" id="A0A6I0F2I7"/>
<sequence>MSVSLILLPLGLAAAGMIGIKEVEKADQLELEKLRAKKQKEVATDSIEKEVSKPLHWYAMETRMKDLSMIGNSLDNLGCLYQSIDDLIAFRWREKDCFLRQNEAGLYEAIFNDLVTVEVAQKIVAEVQEEYTKVLQAQVYTKLLAKAEERGLILESEEIEADNSVLLTFSVQGR</sequence>
<evidence type="ECO:0000313" key="1">
    <source>
        <dbReference type="EMBL" id="KAB2952683.1"/>
    </source>
</evidence>
<organism evidence="1 2">
    <name type="scientific">Heliorestis acidaminivorans</name>
    <dbReference type="NCBI Taxonomy" id="553427"/>
    <lineage>
        <taxon>Bacteria</taxon>
        <taxon>Bacillati</taxon>
        <taxon>Bacillota</taxon>
        <taxon>Clostridia</taxon>
        <taxon>Eubacteriales</taxon>
        <taxon>Heliobacteriaceae</taxon>
        <taxon>Heliorestis</taxon>
    </lineage>
</organism>
<dbReference type="RefSeq" id="WP_151619960.1">
    <property type="nucleotide sequence ID" value="NZ_WBXO01000005.1"/>
</dbReference>
<name>A0A6I0F2I7_9FIRM</name>
<dbReference type="Proteomes" id="UP000468766">
    <property type="component" value="Unassembled WGS sequence"/>
</dbReference>
<reference evidence="1 2" key="1">
    <citation type="submission" date="2019-10" db="EMBL/GenBank/DDBJ databases">
        <title>Whole-genome sequence of the extremophile Heliorestis acidaminivorans DSM 24790.</title>
        <authorList>
            <person name="Kyndt J.A."/>
            <person name="Meyer T.E."/>
        </authorList>
    </citation>
    <scope>NUCLEOTIDE SEQUENCE [LARGE SCALE GENOMIC DNA]</scope>
    <source>
        <strain evidence="1 2">DSM 24790</strain>
    </source>
</reference>
<dbReference type="EMBL" id="WBXO01000005">
    <property type="protein sequence ID" value="KAB2952683.1"/>
    <property type="molecule type" value="Genomic_DNA"/>
</dbReference>
<accession>A0A6I0F2I7</accession>
<dbReference type="OrthoDB" id="2616643at2"/>
<keyword evidence="2" id="KW-1185">Reference proteome</keyword>
<gene>
    <name evidence="1" type="ORF">F9B85_08500</name>
</gene>
<comment type="caution">
    <text evidence="1">The sequence shown here is derived from an EMBL/GenBank/DDBJ whole genome shotgun (WGS) entry which is preliminary data.</text>
</comment>
<protein>
    <submittedName>
        <fullName evidence="1">Uncharacterized protein</fullName>
    </submittedName>
</protein>
<evidence type="ECO:0000313" key="2">
    <source>
        <dbReference type="Proteomes" id="UP000468766"/>
    </source>
</evidence>
<proteinExistence type="predicted"/>